<feature type="non-terminal residue" evidence="1">
    <location>
        <position position="1"/>
    </location>
</feature>
<reference evidence="1" key="1">
    <citation type="submission" date="2021-06" db="EMBL/GenBank/DDBJ databases">
        <authorList>
            <person name="Kallberg Y."/>
            <person name="Tangrot J."/>
            <person name="Rosling A."/>
        </authorList>
    </citation>
    <scope>NUCLEOTIDE SEQUENCE</scope>
    <source>
        <strain evidence="1">MA461A</strain>
    </source>
</reference>
<comment type="caution">
    <text evidence="1">The sequence shown here is derived from an EMBL/GenBank/DDBJ whole genome shotgun (WGS) entry which is preliminary data.</text>
</comment>
<feature type="non-terminal residue" evidence="1">
    <location>
        <position position="297"/>
    </location>
</feature>
<protein>
    <submittedName>
        <fullName evidence="1">35763_t:CDS:1</fullName>
    </submittedName>
</protein>
<proteinExistence type="predicted"/>
<organism evidence="1 2">
    <name type="scientific">Racocetra persica</name>
    <dbReference type="NCBI Taxonomy" id="160502"/>
    <lineage>
        <taxon>Eukaryota</taxon>
        <taxon>Fungi</taxon>
        <taxon>Fungi incertae sedis</taxon>
        <taxon>Mucoromycota</taxon>
        <taxon>Glomeromycotina</taxon>
        <taxon>Glomeromycetes</taxon>
        <taxon>Diversisporales</taxon>
        <taxon>Gigasporaceae</taxon>
        <taxon>Racocetra</taxon>
    </lineage>
</organism>
<evidence type="ECO:0000313" key="1">
    <source>
        <dbReference type="EMBL" id="CAG8826900.1"/>
    </source>
</evidence>
<name>A0ACA9S863_9GLOM</name>
<dbReference type="Proteomes" id="UP000789920">
    <property type="component" value="Unassembled WGS sequence"/>
</dbReference>
<gene>
    <name evidence="1" type="ORF">RPERSI_LOCUS26841</name>
</gene>
<evidence type="ECO:0000313" key="2">
    <source>
        <dbReference type="Proteomes" id="UP000789920"/>
    </source>
</evidence>
<accession>A0ACA9S863</accession>
<sequence length="297" mass="32267">EAANPINSLASQDAYIQSGVSISNNFLTTDYAVDQENAASGNITVKRHTIQVEYEYPDNDNNHEGYIDYPDDDFQFVDGTRLGSTIVPVATSDMILAEEQEEILINDYDTTKNVTSQNLVVATPKTEKHFSITSNGSGNSDKSSGPGSTPPGTPSTTTRNSANTGNGLFTLFESDSNNKNQITDKTPRINNVNSNLVLPPPNDNCQSDLQKSSSQTPKKRDTPRTRPVTVHGPPTGYKQNSTNASSNITQNNNDNLLQQKLPPSTTPPTMPLPAIPDRQDSLSSVSQKRHKRASSEK</sequence>
<dbReference type="EMBL" id="CAJVQC010092948">
    <property type="protein sequence ID" value="CAG8826900.1"/>
    <property type="molecule type" value="Genomic_DNA"/>
</dbReference>
<keyword evidence="2" id="KW-1185">Reference proteome</keyword>